<gene>
    <name evidence="3" type="ORF">VUQ06_08765</name>
    <name evidence="2" type="ORF">VUQ08_00630</name>
</gene>
<dbReference type="AlphaFoldDB" id="A0AB74TSZ9"/>
<evidence type="ECO:0000256" key="1">
    <source>
        <dbReference type="SAM" id="Phobius"/>
    </source>
</evidence>
<feature type="transmembrane region" description="Helical" evidence="1">
    <location>
        <begin position="6"/>
        <end position="23"/>
    </location>
</feature>
<keyword evidence="1" id="KW-0472">Membrane</keyword>
<keyword evidence="1" id="KW-0812">Transmembrane</keyword>
<evidence type="ECO:0000313" key="3">
    <source>
        <dbReference type="EMBL" id="XBC49561.1"/>
    </source>
</evidence>
<evidence type="ECO:0000313" key="2">
    <source>
        <dbReference type="EMBL" id="XBC46152.1"/>
    </source>
</evidence>
<proteinExistence type="predicted"/>
<dbReference type="EMBL" id="CP142435">
    <property type="protein sequence ID" value="XBC49561.1"/>
    <property type="molecule type" value="Genomic_DNA"/>
</dbReference>
<protein>
    <recommendedName>
        <fullName evidence="4">DUF3953 domain-containing protein</fullName>
    </recommendedName>
</protein>
<keyword evidence="1" id="KW-1133">Transmembrane helix</keyword>
<name>A0AB74TSZ9_9LACT</name>
<dbReference type="KEGG" id="dst:VUQ06_08765"/>
<sequence length="76" mass="8433">MNSKKIRIVATILYTLTLLGVLIKFNINIFTESIVYLLVGLGGLFFTYTEKENKLIWGGGIIILAGSIIILLSILF</sequence>
<accession>A0AB74TSZ9</accession>
<organism evidence="3">
    <name type="scientific">Dolosigranulum savutiense</name>
    <dbReference type="NCBI Taxonomy" id="3110288"/>
    <lineage>
        <taxon>Bacteria</taxon>
        <taxon>Bacillati</taxon>
        <taxon>Bacillota</taxon>
        <taxon>Bacilli</taxon>
        <taxon>Lactobacillales</taxon>
        <taxon>Carnobacteriaceae</taxon>
        <taxon>Dolosigranulum</taxon>
    </lineage>
</organism>
<evidence type="ECO:0008006" key="4">
    <source>
        <dbReference type="Google" id="ProtNLM"/>
    </source>
</evidence>
<dbReference type="EMBL" id="CP142433">
    <property type="protein sequence ID" value="XBC46152.1"/>
    <property type="molecule type" value="Genomic_DNA"/>
</dbReference>
<feature type="transmembrane region" description="Helical" evidence="1">
    <location>
        <begin position="55"/>
        <end position="75"/>
    </location>
</feature>
<dbReference type="RefSeq" id="WP_112787195.1">
    <property type="nucleotide sequence ID" value="NZ_CP142433.1"/>
</dbReference>
<reference evidence="3" key="1">
    <citation type="submission" date="2023-12" db="EMBL/GenBank/DDBJ databases">
        <title>Dolosigranulum savutii sp. nov. isolated from human upper respiratory samples collected in Botswana.</title>
        <authorList>
            <person name="Kelly M.S."/>
        </authorList>
    </citation>
    <scope>NUCLEOTIDE SEQUENCE</scope>
    <source>
        <strain evidence="3">MSK294</strain>
        <strain evidence="2">MSK433</strain>
    </source>
</reference>